<name>A0A067PIU9_9AGAM</name>
<dbReference type="PANTHER" id="PTHR13848">
    <property type="entry name" value="PROTEIN YIPPEE-LIKE CG15309-RELATED"/>
    <property type="match status" value="1"/>
</dbReference>
<organism evidence="6 7">
    <name type="scientific">Jaapia argillacea MUCL 33604</name>
    <dbReference type="NCBI Taxonomy" id="933084"/>
    <lineage>
        <taxon>Eukaryota</taxon>
        <taxon>Fungi</taxon>
        <taxon>Dikarya</taxon>
        <taxon>Basidiomycota</taxon>
        <taxon>Agaricomycotina</taxon>
        <taxon>Agaricomycetes</taxon>
        <taxon>Agaricomycetidae</taxon>
        <taxon>Jaapiales</taxon>
        <taxon>Jaapiaceae</taxon>
        <taxon>Jaapia</taxon>
    </lineage>
</organism>
<evidence type="ECO:0000313" key="7">
    <source>
        <dbReference type="Proteomes" id="UP000027265"/>
    </source>
</evidence>
<keyword evidence="7" id="KW-1185">Reference proteome</keyword>
<protein>
    <recommendedName>
        <fullName evidence="4">Protein yippee-like</fullName>
    </recommendedName>
</protein>
<gene>
    <name evidence="6" type="ORF">JAAARDRAFT_347172</name>
</gene>
<evidence type="ECO:0000256" key="3">
    <source>
        <dbReference type="ARBA" id="ARBA00022833"/>
    </source>
</evidence>
<keyword evidence="3" id="KW-0862">Zinc</keyword>
<reference evidence="7" key="1">
    <citation type="journal article" date="2014" name="Proc. Natl. Acad. Sci. U.S.A.">
        <title>Extensive sampling of basidiomycete genomes demonstrates inadequacy of the white-rot/brown-rot paradigm for wood decay fungi.</title>
        <authorList>
            <person name="Riley R."/>
            <person name="Salamov A.A."/>
            <person name="Brown D.W."/>
            <person name="Nagy L.G."/>
            <person name="Floudas D."/>
            <person name="Held B.W."/>
            <person name="Levasseur A."/>
            <person name="Lombard V."/>
            <person name="Morin E."/>
            <person name="Otillar R."/>
            <person name="Lindquist E.A."/>
            <person name="Sun H."/>
            <person name="LaButti K.M."/>
            <person name="Schmutz J."/>
            <person name="Jabbour D."/>
            <person name="Luo H."/>
            <person name="Baker S.E."/>
            <person name="Pisabarro A.G."/>
            <person name="Walton J.D."/>
            <person name="Blanchette R.A."/>
            <person name="Henrissat B."/>
            <person name="Martin F."/>
            <person name="Cullen D."/>
            <person name="Hibbett D.S."/>
            <person name="Grigoriev I.V."/>
        </authorList>
    </citation>
    <scope>NUCLEOTIDE SEQUENCE [LARGE SCALE GENOMIC DNA]</scope>
    <source>
        <strain evidence="7">MUCL 33604</strain>
    </source>
</reference>
<dbReference type="InterPro" id="IPR039058">
    <property type="entry name" value="Yippee_fam"/>
</dbReference>
<evidence type="ECO:0000256" key="1">
    <source>
        <dbReference type="ARBA" id="ARBA00005613"/>
    </source>
</evidence>
<dbReference type="OrthoDB" id="6407410at2759"/>
<evidence type="ECO:0000313" key="6">
    <source>
        <dbReference type="EMBL" id="KDQ54739.1"/>
    </source>
</evidence>
<proteinExistence type="inferred from homology"/>
<dbReference type="FunCoup" id="A0A067PIU9">
    <property type="interactions" value="364"/>
</dbReference>
<evidence type="ECO:0000256" key="2">
    <source>
        <dbReference type="ARBA" id="ARBA00022723"/>
    </source>
</evidence>
<dbReference type="InParanoid" id="A0A067PIU9"/>
<dbReference type="STRING" id="933084.A0A067PIU9"/>
<dbReference type="AlphaFoldDB" id="A0A067PIU9"/>
<keyword evidence="2" id="KW-0479">Metal-binding</keyword>
<dbReference type="PROSITE" id="PS51792">
    <property type="entry name" value="YIPPEE"/>
    <property type="match status" value="1"/>
</dbReference>
<dbReference type="InterPro" id="IPR034751">
    <property type="entry name" value="Yippee"/>
</dbReference>
<evidence type="ECO:0000259" key="5">
    <source>
        <dbReference type="PROSITE" id="PS51792"/>
    </source>
</evidence>
<sequence>MGMRYRQYLHGARIYGCSQCKTHLATIHSMISRAFNGQHGRAYLFEVVVNVIEGEPADRQMTTGNHTVRDIYCVKCGTTLGWKYDRAYEPSQKYKEGKFILERNLLVDVQ</sequence>
<evidence type="ECO:0000256" key="4">
    <source>
        <dbReference type="RuleBase" id="RU110713"/>
    </source>
</evidence>
<dbReference type="Proteomes" id="UP000027265">
    <property type="component" value="Unassembled WGS sequence"/>
</dbReference>
<dbReference type="Pfam" id="PF03226">
    <property type="entry name" value="Yippee-Mis18"/>
    <property type="match status" value="1"/>
</dbReference>
<comment type="similarity">
    <text evidence="1 4">Belongs to the yippee family.</text>
</comment>
<dbReference type="EMBL" id="KL197727">
    <property type="protein sequence ID" value="KDQ54739.1"/>
    <property type="molecule type" value="Genomic_DNA"/>
</dbReference>
<accession>A0A067PIU9</accession>
<dbReference type="GO" id="GO:0046872">
    <property type="term" value="F:metal ion binding"/>
    <property type="evidence" value="ECO:0007669"/>
    <property type="project" value="UniProtKB-KW"/>
</dbReference>
<dbReference type="HOGENOM" id="CLU_043857_3_2_1"/>
<dbReference type="InterPro" id="IPR004910">
    <property type="entry name" value="Yippee/Mis18/Cereblon"/>
</dbReference>
<feature type="domain" description="Yippee" evidence="5">
    <location>
        <begin position="13"/>
        <end position="110"/>
    </location>
</feature>